<dbReference type="Pfam" id="PF13785">
    <property type="entry name" value="DUF4178"/>
    <property type="match status" value="1"/>
</dbReference>
<comment type="caution">
    <text evidence="3">The sequence shown here is derived from an EMBL/GenBank/DDBJ whole genome shotgun (WGS) entry which is preliminary data.</text>
</comment>
<accession>A3K0W7</accession>
<evidence type="ECO:0000259" key="2">
    <source>
        <dbReference type="Pfam" id="PF13785"/>
    </source>
</evidence>
<organism evidence="3 4">
    <name type="scientific">Sagittula stellata (strain ATCC 700073 / DSM 11524 / E-37)</name>
    <dbReference type="NCBI Taxonomy" id="388399"/>
    <lineage>
        <taxon>Bacteria</taxon>
        <taxon>Pseudomonadati</taxon>
        <taxon>Pseudomonadota</taxon>
        <taxon>Alphaproteobacteria</taxon>
        <taxon>Rhodobacterales</taxon>
        <taxon>Roseobacteraceae</taxon>
        <taxon>Sagittula</taxon>
    </lineage>
</organism>
<dbReference type="Proteomes" id="UP000005713">
    <property type="component" value="Unassembled WGS sequence"/>
</dbReference>
<protein>
    <recommendedName>
        <fullName evidence="2">DUF4178 domain-containing protein</fullName>
    </recommendedName>
</protein>
<evidence type="ECO:0000313" key="3">
    <source>
        <dbReference type="EMBL" id="EBA09432.1"/>
    </source>
</evidence>
<feature type="transmembrane region" description="Helical" evidence="1">
    <location>
        <begin position="388"/>
        <end position="407"/>
    </location>
</feature>
<dbReference type="InterPro" id="IPR025235">
    <property type="entry name" value="DUF4178"/>
</dbReference>
<feature type="transmembrane region" description="Helical" evidence="1">
    <location>
        <begin position="237"/>
        <end position="258"/>
    </location>
</feature>
<gene>
    <name evidence="3" type="ORF">SSE37_24359</name>
</gene>
<dbReference type="OrthoDB" id="228033at2"/>
<keyword evidence="1" id="KW-0812">Transmembrane</keyword>
<dbReference type="EMBL" id="AAYA01000003">
    <property type="protein sequence ID" value="EBA09432.1"/>
    <property type="molecule type" value="Genomic_DNA"/>
</dbReference>
<dbReference type="AlphaFoldDB" id="A3K0W7"/>
<dbReference type="RefSeq" id="WP_005857126.1">
    <property type="nucleotide sequence ID" value="NZ_AAYA01000003.1"/>
</dbReference>
<reference evidence="3 4" key="1">
    <citation type="submission" date="2006-06" db="EMBL/GenBank/DDBJ databases">
        <authorList>
            <person name="Moran M.A."/>
            <person name="Ferriera S."/>
            <person name="Johnson J."/>
            <person name="Kravitz S."/>
            <person name="Beeson K."/>
            <person name="Sutton G."/>
            <person name="Rogers Y.-H."/>
            <person name="Friedman R."/>
            <person name="Frazier M."/>
            <person name="Venter J.C."/>
        </authorList>
    </citation>
    <scope>NUCLEOTIDE SEQUENCE [LARGE SCALE GENOMIC DNA]</scope>
    <source>
        <strain evidence="3 4">E-37</strain>
    </source>
</reference>
<keyword evidence="4" id="KW-1185">Reference proteome</keyword>
<feature type="domain" description="DUF4178" evidence="2">
    <location>
        <begin position="62"/>
        <end position="204"/>
    </location>
</feature>
<proteinExistence type="predicted"/>
<keyword evidence="1" id="KW-1133">Transmembrane helix</keyword>
<evidence type="ECO:0000256" key="1">
    <source>
        <dbReference type="SAM" id="Phobius"/>
    </source>
</evidence>
<dbReference type="eggNOG" id="COG1656">
    <property type="taxonomic scope" value="Bacteria"/>
</dbReference>
<sequence>MTRAGLTSINCTSCGAGLNVLGGGRVVVHVCSYCGAELDAQEDYKVLRKFDDLQRPDTPFRLGMEGTLFGVDWIVVGTIGMRDGPWKWVEHQLYSPTHGYAWLNVEEGNFTFSRRVRKVSHPAWMDSRWVESADNRPQVLLNGERFRYYETSDARITFLEGEFTWAPQIGDTTQTITALSEEAMLDFSQSGVEREMYRTIWLDPAELAGAFKLTDPPGPALSRHPLKPFKGGANDRFMTLAAAFFAVVCIVLSVFVAATANTREVLAETAVSLAALPQTLEFPVTQTDRLVQIDLGSHPSNAWLWVGMEVLDPEGETLFESGRAMEFYSGRDADGTWTEGNRTADLRFRPPQAGTYQIIFNEKETELWIAGSEPRSFTVSAREGVRSAGWLGLLGILFGIVAVIPLGRRFLHRSVRFSGSDWTDED</sequence>
<name>A3K0W7_SAGS3</name>
<evidence type="ECO:0000313" key="4">
    <source>
        <dbReference type="Proteomes" id="UP000005713"/>
    </source>
</evidence>
<keyword evidence="1" id="KW-0472">Membrane</keyword>